<sequence length="174" mass="18849">MITFRATKLLHASSLIQSLLLKQRIAPCCNMPTDVQTLKEIATRIRILSVESTSAANSGHPTTCSSIAEILSVLFFNTMRYKVSEPRDPGSDRLVLSKGHAAPALYACWMENGLIPHSENKNVRKLGSNLEGHPTPRLNFVDVGTGSLGQGLAIANGMATLANTWTMLTSERSV</sequence>
<proteinExistence type="predicted"/>
<dbReference type="InterPro" id="IPR005474">
    <property type="entry name" value="Transketolase_N"/>
</dbReference>
<gene>
    <name evidence="4" type="ORF">CALMAC_LOCUS7738</name>
</gene>
<dbReference type="InterPro" id="IPR029061">
    <property type="entry name" value="THDP-binding"/>
</dbReference>
<protein>
    <recommendedName>
        <fullName evidence="3">Transketolase N-terminal domain-containing protein</fullName>
    </recommendedName>
</protein>
<dbReference type="SUPFAM" id="SSF52518">
    <property type="entry name" value="Thiamin diphosphate-binding fold (THDP-binding)"/>
    <property type="match status" value="1"/>
</dbReference>
<accession>A0A653CB85</accession>
<evidence type="ECO:0000313" key="4">
    <source>
        <dbReference type="EMBL" id="VEN45212.1"/>
    </source>
</evidence>
<dbReference type="PANTHER" id="PTHR43195:SF1">
    <property type="entry name" value="FI06132P-RELATED"/>
    <property type="match status" value="1"/>
</dbReference>
<evidence type="ECO:0000256" key="1">
    <source>
        <dbReference type="ARBA" id="ARBA00022679"/>
    </source>
</evidence>
<dbReference type="OrthoDB" id="10267175at2759"/>
<dbReference type="Pfam" id="PF00456">
    <property type="entry name" value="Transketolase_N"/>
    <property type="match status" value="1"/>
</dbReference>
<evidence type="ECO:0000313" key="5">
    <source>
        <dbReference type="Proteomes" id="UP000410492"/>
    </source>
</evidence>
<evidence type="ECO:0000259" key="3">
    <source>
        <dbReference type="Pfam" id="PF00456"/>
    </source>
</evidence>
<reference evidence="4 5" key="1">
    <citation type="submission" date="2019-01" db="EMBL/GenBank/DDBJ databases">
        <authorList>
            <person name="Sayadi A."/>
        </authorList>
    </citation>
    <scope>NUCLEOTIDE SEQUENCE [LARGE SCALE GENOMIC DNA]</scope>
</reference>
<dbReference type="GO" id="GO:0030976">
    <property type="term" value="F:thiamine pyrophosphate binding"/>
    <property type="evidence" value="ECO:0007669"/>
    <property type="project" value="TreeGrafter"/>
</dbReference>
<keyword evidence="5" id="KW-1185">Reference proteome</keyword>
<dbReference type="PANTHER" id="PTHR43195">
    <property type="entry name" value="TRANSKETOLASE"/>
    <property type="match status" value="1"/>
</dbReference>
<feature type="domain" description="Transketolase N-terminal" evidence="3">
    <location>
        <begin position="39"/>
        <end position="163"/>
    </location>
</feature>
<dbReference type="AlphaFoldDB" id="A0A653CB85"/>
<keyword evidence="1" id="KW-0808">Transferase</keyword>
<keyword evidence="2" id="KW-0786">Thiamine pyrophosphate</keyword>
<dbReference type="EMBL" id="CAACVG010007398">
    <property type="protein sequence ID" value="VEN45212.1"/>
    <property type="molecule type" value="Genomic_DNA"/>
</dbReference>
<dbReference type="Gene3D" id="3.40.50.970">
    <property type="match status" value="1"/>
</dbReference>
<dbReference type="GO" id="GO:0004802">
    <property type="term" value="F:transketolase activity"/>
    <property type="evidence" value="ECO:0007669"/>
    <property type="project" value="TreeGrafter"/>
</dbReference>
<name>A0A653CB85_CALMS</name>
<organism evidence="4 5">
    <name type="scientific">Callosobruchus maculatus</name>
    <name type="common">Southern cowpea weevil</name>
    <name type="synonym">Pulse bruchid</name>
    <dbReference type="NCBI Taxonomy" id="64391"/>
    <lineage>
        <taxon>Eukaryota</taxon>
        <taxon>Metazoa</taxon>
        <taxon>Ecdysozoa</taxon>
        <taxon>Arthropoda</taxon>
        <taxon>Hexapoda</taxon>
        <taxon>Insecta</taxon>
        <taxon>Pterygota</taxon>
        <taxon>Neoptera</taxon>
        <taxon>Endopterygota</taxon>
        <taxon>Coleoptera</taxon>
        <taxon>Polyphaga</taxon>
        <taxon>Cucujiformia</taxon>
        <taxon>Chrysomeloidea</taxon>
        <taxon>Chrysomelidae</taxon>
        <taxon>Bruchinae</taxon>
        <taxon>Bruchini</taxon>
        <taxon>Callosobruchus</taxon>
    </lineage>
</organism>
<evidence type="ECO:0000256" key="2">
    <source>
        <dbReference type="ARBA" id="ARBA00023052"/>
    </source>
</evidence>
<dbReference type="Proteomes" id="UP000410492">
    <property type="component" value="Unassembled WGS sequence"/>
</dbReference>
<dbReference type="InterPro" id="IPR051424">
    <property type="entry name" value="Transketolase-like"/>
</dbReference>